<sequence length="92" mass="10286">MTSLDSGDILPTFSEKIKDYPLAINYAACLDRYHAPEWRLRPPACQESDETSKFGNDNSGKGLLLTTVFSCLPIRFFPIFLCKSAFGECVCL</sequence>
<proteinExistence type="predicted"/>
<dbReference type="Proteomes" id="UP000285961">
    <property type="component" value="Unassembled WGS sequence"/>
</dbReference>
<evidence type="ECO:0000313" key="2">
    <source>
        <dbReference type="Proteomes" id="UP000285961"/>
    </source>
</evidence>
<protein>
    <submittedName>
        <fullName evidence="1">Uncharacterized protein</fullName>
    </submittedName>
</protein>
<dbReference type="EMBL" id="QZKI01000005">
    <property type="protein sequence ID" value="RJP75267.1"/>
    <property type="molecule type" value="Genomic_DNA"/>
</dbReference>
<reference evidence="1 2" key="1">
    <citation type="journal article" date="2017" name="ISME J.">
        <title>Energy and carbon metabolisms in a deep terrestrial subsurface fluid microbial community.</title>
        <authorList>
            <person name="Momper L."/>
            <person name="Jungbluth S.P."/>
            <person name="Lee M.D."/>
            <person name="Amend J.P."/>
        </authorList>
    </citation>
    <scope>NUCLEOTIDE SEQUENCE [LARGE SCALE GENOMIC DNA]</scope>
    <source>
        <strain evidence="1">SURF_17</strain>
    </source>
</reference>
<organism evidence="1 2">
    <name type="scientific">Candidatus Abyssobacteria bacterium SURF_17</name>
    <dbReference type="NCBI Taxonomy" id="2093361"/>
    <lineage>
        <taxon>Bacteria</taxon>
        <taxon>Pseudomonadati</taxon>
        <taxon>Candidatus Hydrogenedentota</taxon>
        <taxon>Candidatus Abyssobacteria</taxon>
    </lineage>
</organism>
<comment type="caution">
    <text evidence="1">The sequence shown here is derived from an EMBL/GenBank/DDBJ whole genome shotgun (WGS) entry which is preliminary data.</text>
</comment>
<gene>
    <name evidence="1" type="ORF">C4532_00635</name>
</gene>
<dbReference type="AlphaFoldDB" id="A0A419F9C5"/>
<evidence type="ECO:0000313" key="1">
    <source>
        <dbReference type="EMBL" id="RJP75267.1"/>
    </source>
</evidence>
<accession>A0A419F9C5</accession>
<name>A0A419F9C5_9BACT</name>